<sequence length="233" mass="24493">MGDYGAILECTGAVVLNLLMNVEGDRNIVQAGCRSLIVMTGSILGFILGGPMLAGAGGFLGGSLADLGKSIATGRPDGIVDNVINIRDNPTDGRNYARAVCRVVRDFTTGSTLGPRIVTTMNPTLKRTFAGAEISGPEESIIVEKKMKTDSTHIIEAKQNIPIQDMKLQTRVPDVKQVYINTCHDSEAIGNIAMGGLFPAAVVTAAALGAAAGCDDLRPNVSAREESQELSQY</sequence>
<dbReference type="AlphaFoldDB" id="A0ABD3V839"/>
<evidence type="ECO:0000313" key="2">
    <source>
        <dbReference type="Proteomes" id="UP001634394"/>
    </source>
</evidence>
<name>A0ABD3V839_SINWO</name>
<protein>
    <submittedName>
        <fullName evidence="1">Uncharacterized protein</fullName>
    </submittedName>
</protein>
<organism evidence="1 2">
    <name type="scientific">Sinanodonta woodiana</name>
    <name type="common">Chinese pond mussel</name>
    <name type="synonym">Anodonta woodiana</name>
    <dbReference type="NCBI Taxonomy" id="1069815"/>
    <lineage>
        <taxon>Eukaryota</taxon>
        <taxon>Metazoa</taxon>
        <taxon>Spiralia</taxon>
        <taxon>Lophotrochozoa</taxon>
        <taxon>Mollusca</taxon>
        <taxon>Bivalvia</taxon>
        <taxon>Autobranchia</taxon>
        <taxon>Heteroconchia</taxon>
        <taxon>Palaeoheterodonta</taxon>
        <taxon>Unionida</taxon>
        <taxon>Unionoidea</taxon>
        <taxon>Unionidae</taxon>
        <taxon>Unioninae</taxon>
        <taxon>Sinanodonta</taxon>
    </lineage>
</organism>
<comment type="caution">
    <text evidence="1">The sequence shown here is derived from an EMBL/GenBank/DDBJ whole genome shotgun (WGS) entry which is preliminary data.</text>
</comment>
<evidence type="ECO:0000313" key="1">
    <source>
        <dbReference type="EMBL" id="KAL3857685.1"/>
    </source>
</evidence>
<accession>A0ABD3V839</accession>
<reference evidence="1 2" key="1">
    <citation type="submission" date="2024-11" db="EMBL/GenBank/DDBJ databases">
        <title>Chromosome-level genome assembly of the freshwater bivalve Anodonta woodiana.</title>
        <authorList>
            <person name="Chen X."/>
        </authorList>
    </citation>
    <scope>NUCLEOTIDE SEQUENCE [LARGE SCALE GENOMIC DNA]</scope>
    <source>
        <strain evidence="1">MN2024</strain>
        <tissue evidence="1">Gills</tissue>
    </source>
</reference>
<dbReference type="Proteomes" id="UP001634394">
    <property type="component" value="Unassembled WGS sequence"/>
</dbReference>
<gene>
    <name evidence="1" type="ORF">ACJMK2_012327</name>
</gene>
<dbReference type="EMBL" id="JBJQND010000013">
    <property type="protein sequence ID" value="KAL3857685.1"/>
    <property type="molecule type" value="Genomic_DNA"/>
</dbReference>
<keyword evidence="2" id="KW-1185">Reference proteome</keyword>
<proteinExistence type="predicted"/>